<keyword evidence="4" id="KW-1185">Reference proteome</keyword>
<dbReference type="Proteomes" id="UP000292957">
    <property type="component" value="Unassembled WGS sequence"/>
</dbReference>
<feature type="chain" id="PRO_5040597640" description="Cysteine-rich protein" evidence="1">
    <location>
        <begin position="25"/>
        <end position="88"/>
    </location>
</feature>
<dbReference type="Proteomes" id="UP000292082">
    <property type="component" value="Unassembled WGS sequence"/>
</dbReference>
<evidence type="ECO:0000256" key="1">
    <source>
        <dbReference type="SAM" id="SignalP"/>
    </source>
</evidence>
<accession>A0A4Q9PN18</accession>
<proteinExistence type="predicted"/>
<organism evidence="3 4">
    <name type="scientific">Dichomitus squalens</name>
    <dbReference type="NCBI Taxonomy" id="114155"/>
    <lineage>
        <taxon>Eukaryota</taxon>
        <taxon>Fungi</taxon>
        <taxon>Dikarya</taxon>
        <taxon>Basidiomycota</taxon>
        <taxon>Agaricomycotina</taxon>
        <taxon>Agaricomycetes</taxon>
        <taxon>Polyporales</taxon>
        <taxon>Polyporaceae</taxon>
        <taxon>Dichomitus</taxon>
    </lineage>
</organism>
<protein>
    <recommendedName>
        <fullName evidence="5">Cysteine-rich protein</fullName>
    </recommendedName>
</protein>
<gene>
    <name evidence="3" type="ORF">BD310DRAFT_979469</name>
    <name evidence="2" type="ORF">BD311DRAFT_670615</name>
</gene>
<dbReference type="PANTHER" id="PTHR37475:SF1">
    <property type="entry name" value="ZYGOTE-SPECIFIC PROTEIN"/>
    <property type="match status" value="1"/>
</dbReference>
<evidence type="ECO:0008006" key="5">
    <source>
        <dbReference type="Google" id="ProtNLM"/>
    </source>
</evidence>
<sequence length="88" mass="8374">MNLRLSTLVIVATGLLAASPIVNAGPVAYGICQTGCNAVVVACYAGAGFTFGTVTAGLGVPAAIVACNAALGTCSAACATVALFAPTP</sequence>
<evidence type="ECO:0000313" key="3">
    <source>
        <dbReference type="EMBL" id="TBU55647.1"/>
    </source>
</evidence>
<dbReference type="EMBL" id="ML145165">
    <property type="protein sequence ID" value="TBU55647.1"/>
    <property type="molecule type" value="Genomic_DNA"/>
</dbReference>
<dbReference type="OMA" id="ACNTAYG"/>
<evidence type="ECO:0000313" key="4">
    <source>
        <dbReference type="Proteomes" id="UP000292082"/>
    </source>
</evidence>
<reference evidence="3 4" key="1">
    <citation type="submission" date="2019-01" db="EMBL/GenBank/DDBJ databases">
        <title>Draft genome sequences of three monokaryotic isolates of the white-rot basidiomycete fungus Dichomitus squalens.</title>
        <authorList>
            <consortium name="DOE Joint Genome Institute"/>
            <person name="Lopez S.C."/>
            <person name="Andreopoulos B."/>
            <person name="Pangilinan J."/>
            <person name="Lipzen A."/>
            <person name="Riley R."/>
            <person name="Ahrendt S."/>
            <person name="Ng V."/>
            <person name="Barry K."/>
            <person name="Daum C."/>
            <person name="Grigoriev I.V."/>
            <person name="Hilden K.S."/>
            <person name="Makela M.R."/>
            <person name="de Vries R.P."/>
        </authorList>
    </citation>
    <scope>NUCLEOTIDE SEQUENCE [LARGE SCALE GENOMIC DNA]</scope>
    <source>
        <strain evidence="3 4">CBS 464.89</strain>
        <strain evidence="2">OM18370.1</strain>
    </source>
</reference>
<dbReference type="AlphaFoldDB" id="A0A4Q9PN18"/>
<dbReference type="STRING" id="114155.A0A4Q9PN18"/>
<dbReference type="OrthoDB" id="10063670at2759"/>
<dbReference type="EMBL" id="ML143469">
    <property type="protein sequence ID" value="TBU24962.1"/>
    <property type="molecule type" value="Genomic_DNA"/>
</dbReference>
<dbReference type="PANTHER" id="PTHR37475">
    <property type="entry name" value="ZYGOTE-SPECIFIC CLASS V COPY B GENE PROTEIN"/>
    <property type="match status" value="1"/>
</dbReference>
<keyword evidence="1" id="KW-0732">Signal</keyword>
<name>A0A4Q9PN18_9APHY</name>
<evidence type="ECO:0000313" key="2">
    <source>
        <dbReference type="EMBL" id="TBU24962.1"/>
    </source>
</evidence>
<feature type="signal peptide" evidence="1">
    <location>
        <begin position="1"/>
        <end position="24"/>
    </location>
</feature>